<accession>A0A317SWB5</accession>
<dbReference type="PANTHER" id="PTHR48267">
    <property type="entry name" value="CUPREDOXIN SUPERFAMILY PROTEIN"/>
    <property type="match status" value="1"/>
</dbReference>
<dbReference type="STRING" id="42249.A0A317SWB5"/>
<dbReference type="InterPro" id="IPR001117">
    <property type="entry name" value="Cu-oxidase_2nd"/>
</dbReference>
<feature type="domain" description="Plastocyanin-like" evidence="2">
    <location>
        <begin position="27"/>
        <end position="108"/>
    </location>
</feature>
<dbReference type="Proteomes" id="UP000246991">
    <property type="component" value="Unassembled WGS sequence"/>
</dbReference>
<dbReference type="GO" id="GO:0016491">
    <property type="term" value="F:oxidoreductase activity"/>
    <property type="evidence" value="ECO:0007669"/>
    <property type="project" value="InterPro"/>
</dbReference>
<name>A0A317SWB5_9PEZI</name>
<dbReference type="Pfam" id="PF00394">
    <property type="entry name" value="Cu-oxidase"/>
    <property type="match status" value="1"/>
</dbReference>
<proteinExistence type="inferred from homology"/>
<evidence type="ECO:0000259" key="3">
    <source>
        <dbReference type="Pfam" id="PF07731"/>
    </source>
</evidence>
<evidence type="ECO:0000313" key="5">
    <source>
        <dbReference type="Proteomes" id="UP000246991"/>
    </source>
</evidence>
<dbReference type="Pfam" id="PF07731">
    <property type="entry name" value="Cu-oxidase_2"/>
    <property type="match status" value="1"/>
</dbReference>
<feature type="domain" description="Plastocyanin-like" evidence="3">
    <location>
        <begin position="160"/>
        <end position="269"/>
    </location>
</feature>
<dbReference type="InterPro" id="IPR008972">
    <property type="entry name" value="Cupredoxin"/>
</dbReference>
<organism evidence="4 5">
    <name type="scientific">Tuber magnatum</name>
    <name type="common">white Piedmont truffle</name>
    <dbReference type="NCBI Taxonomy" id="42249"/>
    <lineage>
        <taxon>Eukaryota</taxon>
        <taxon>Fungi</taxon>
        <taxon>Dikarya</taxon>
        <taxon>Ascomycota</taxon>
        <taxon>Pezizomycotina</taxon>
        <taxon>Pezizomycetes</taxon>
        <taxon>Pezizales</taxon>
        <taxon>Tuberaceae</taxon>
        <taxon>Tuber</taxon>
    </lineage>
</organism>
<dbReference type="PANTHER" id="PTHR48267:SF1">
    <property type="entry name" value="BILIRUBIN OXIDASE"/>
    <property type="match status" value="1"/>
</dbReference>
<dbReference type="InterPro" id="IPR011706">
    <property type="entry name" value="Cu-oxidase_C"/>
</dbReference>
<evidence type="ECO:0000313" key="4">
    <source>
        <dbReference type="EMBL" id="PWW78775.1"/>
    </source>
</evidence>
<dbReference type="InterPro" id="IPR045087">
    <property type="entry name" value="Cu-oxidase_fam"/>
</dbReference>
<protein>
    <submittedName>
        <fullName evidence="4">Cupredoxin</fullName>
    </submittedName>
</protein>
<reference evidence="4 5" key="1">
    <citation type="submission" date="2018-03" db="EMBL/GenBank/DDBJ databases">
        <title>Genomes of Pezizomycetes fungi and the evolution of truffles.</title>
        <authorList>
            <person name="Murat C."/>
            <person name="Payen T."/>
            <person name="Noel B."/>
            <person name="Kuo A."/>
            <person name="Martin F.M."/>
        </authorList>
    </citation>
    <scope>NUCLEOTIDE SEQUENCE [LARGE SCALE GENOMIC DNA]</scope>
    <source>
        <strain evidence="4">091103-1</strain>
    </source>
</reference>
<sequence length="319" mass="35329">MPIHTNASPVMFTNVMTLPVNGVPWPYLDVEPRKYRFRLLDGSPSRSYKITIEPSNGNEVPMAVVGTDSGFIEAPVTTDTMILGVAERYEIIVDFSSYAGQNLTMKNPRDFSRNEDYAKTNLVITAGNGLVPSSLVDLNFPTDTGIDRRFRFERSNGQWLVNSVGFADVNNRILAAPTQGSPEVWGLGNSSGGWAHPIHIHLVDFKVLTCTNRGVESYEAGFKDTVFLDEGEVATVIARFHPWAGQYMFHCHNTVHEDQDMMGVFDVNNTKANPSRGDQFSDPLNPAFAAKPYSGTTDLNQIRTTVLPVFANLDIYPSD</sequence>
<dbReference type="SUPFAM" id="SSF49503">
    <property type="entry name" value="Cupredoxins"/>
    <property type="match status" value="2"/>
</dbReference>
<dbReference type="CDD" id="cd13889">
    <property type="entry name" value="CuRO_3_BOD"/>
    <property type="match status" value="1"/>
</dbReference>
<gene>
    <name evidence="4" type="ORF">C7212DRAFT_360847</name>
</gene>
<comment type="similarity">
    <text evidence="1">Belongs to the multicopper oxidase family.</text>
</comment>
<dbReference type="AlphaFoldDB" id="A0A317SWB5"/>
<evidence type="ECO:0000259" key="2">
    <source>
        <dbReference type="Pfam" id="PF00394"/>
    </source>
</evidence>
<feature type="non-terminal residue" evidence="4">
    <location>
        <position position="1"/>
    </location>
</feature>
<evidence type="ECO:0000256" key="1">
    <source>
        <dbReference type="ARBA" id="ARBA00010609"/>
    </source>
</evidence>
<dbReference type="Gene3D" id="2.60.40.420">
    <property type="entry name" value="Cupredoxins - blue copper proteins"/>
    <property type="match status" value="2"/>
</dbReference>
<keyword evidence="5" id="KW-1185">Reference proteome</keyword>
<comment type="caution">
    <text evidence="4">The sequence shown here is derived from an EMBL/GenBank/DDBJ whole genome shotgun (WGS) entry which is preliminary data.</text>
</comment>
<dbReference type="OrthoDB" id="262547at2759"/>
<dbReference type="GO" id="GO:0005507">
    <property type="term" value="F:copper ion binding"/>
    <property type="evidence" value="ECO:0007669"/>
    <property type="project" value="InterPro"/>
</dbReference>
<dbReference type="EMBL" id="PYWC01000012">
    <property type="protein sequence ID" value="PWW78775.1"/>
    <property type="molecule type" value="Genomic_DNA"/>
</dbReference>